<feature type="compositionally biased region" description="Low complexity" evidence="1">
    <location>
        <begin position="459"/>
        <end position="470"/>
    </location>
</feature>
<gene>
    <name evidence="2" type="ORF">CLF_103366</name>
</gene>
<feature type="region of interest" description="Disordered" evidence="1">
    <location>
        <begin position="66"/>
        <end position="91"/>
    </location>
</feature>
<feature type="region of interest" description="Disordered" evidence="1">
    <location>
        <begin position="520"/>
        <end position="545"/>
    </location>
</feature>
<protein>
    <submittedName>
        <fullName evidence="2">Uncharacterized protein</fullName>
    </submittedName>
</protein>
<organism evidence="2 3">
    <name type="scientific">Clonorchis sinensis</name>
    <name type="common">Chinese liver fluke</name>
    <dbReference type="NCBI Taxonomy" id="79923"/>
    <lineage>
        <taxon>Eukaryota</taxon>
        <taxon>Metazoa</taxon>
        <taxon>Spiralia</taxon>
        <taxon>Lophotrochozoa</taxon>
        <taxon>Platyhelminthes</taxon>
        <taxon>Trematoda</taxon>
        <taxon>Digenea</taxon>
        <taxon>Opisthorchiida</taxon>
        <taxon>Opisthorchiata</taxon>
        <taxon>Opisthorchiidae</taxon>
        <taxon>Clonorchis</taxon>
    </lineage>
</organism>
<feature type="compositionally biased region" description="Polar residues" evidence="1">
    <location>
        <begin position="288"/>
        <end position="297"/>
    </location>
</feature>
<name>G7Y9M6_CLOSI</name>
<feature type="compositionally biased region" description="Low complexity" evidence="1">
    <location>
        <begin position="485"/>
        <end position="502"/>
    </location>
</feature>
<reference evidence="2" key="1">
    <citation type="journal article" date="2011" name="Genome Biol.">
        <title>The draft genome of the carcinogenic human liver fluke Clonorchis sinensis.</title>
        <authorList>
            <person name="Wang X."/>
            <person name="Chen W."/>
            <person name="Huang Y."/>
            <person name="Sun J."/>
            <person name="Men J."/>
            <person name="Liu H."/>
            <person name="Luo F."/>
            <person name="Guo L."/>
            <person name="Lv X."/>
            <person name="Deng C."/>
            <person name="Zhou C."/>
            <person name="Fan Y."/>
            <person name="Li X."/>
            <person name="Huang L."/>
            <person name="Hu Y."/>
            <person name="Liang C."/>
            <person name="Hu X."/>
            <person name="Xu J."/>
            <person name="Yu X."/>
        </authorList>
    </citation>
    <scope>NUCLEOTIDE SEQUENCE [LARGE SCALE GENOMIC DNA]</scope>
    <source>
        <strain evidence="2">Henan</strain>
    </source>
</reference>
<keyword evidence="3" id="KW-1185">Reference proteome</keyword>
<sequence length="604" mass="67025">MALNAYPFYIYFGTPDNWAGFLRWKYLFRNFGANVDIFAGVEPECKPLIKAFICFIEPVSRTASESRSVQETTESLLPEQGAPDSKERGHGLGRHGISFSRNYRFASRMVWQLVGTFQGRGRYTSRVLLLKRSVPHENFDFVPECGSYTIMSYHEKNVCLTSCLVVNDVDQKRLNRELLCADCLMSEQGQWATECATPGRLMFQLLRYSRYRDTCIFVMHYWCSTFSCLKTSQTRDSAGFQVAKQLRVQLLSGRLRDHNSLSFVRISKEDKTMVVQSAASSDDVHPNVNKNTGSTVDSKSRLLTRRKQYSENRVPTISLDDPGVSTSSPNIATSLLSPPSLQQSQHRHIPSTVSGLHPGCCNISPLAIPRLDVSMSQRALSASPSKDSSAGKLISYGRNVLSACSMDSVGLKKNDSFRSNQLSDYNNPPHLFTPSSTQSPPGTSPAQLRSTLSSRLMAISPGSPPNSGISATSLVQQRSTESHESSISMPSATSSGSSGIPHSRARISRLAFHDRLINRSHENTPNTGSSRSPHSEPQTVHRRSSYEELQQLNLRQGQTTLRKTTFPALTRKDFIASRRDVSQNAVDDALTEVVSSVADRIFAN</sequence>
<feature type="compositionally biased region" description="Polar residues" evidence="1">
    <location>
        <begin position="66"/>
        <end position="75"/>
    </location>
</feature>
<dbReference type="EMBL" id="DF142975">
    <property type="protein sequence ID" value="GAA49661.1"/>
    <property type="molecule type" value="Genomic_DNA"/>
</dbReference>
<reference key="2">
    <citation type="submission" date="2011-10" db="EMBL/GenBank/DDBJ databases">
        <title>The genome and transcriptome sequence of Clonorchis sinensis provide insights into the carcinogenic liver fluke.</title>
        <authorList>
            <person name="Wang X."/>
            <person name="Huang Y."/>
            <person name="Chen W."/>
            <person name="Liu H."/>
            <person name="Guo L."/>
            <person name="Chen Y."/>
            <person name="Luo F."/>
            <person name="Zhou W."/>
            <person name="Sun J."/>
            <person name="Mao Q."/>
            <person name="Liang P."/>
            <person name="Zhou C."/>
            <person name="Tian Y."/>
            <person name="Men J."/>
            <person name="Lv X."/>
            <person name="Huang L."/>
            <person name="Zhou J."/>
            <person name="Hu Y."/>
            <person name="Li R."/>
            <person name="Zhang F."/>
            <person name="Lei H."/>
            <person name="Li X."/>
            <person name="Hu X."/>
            <person name="Liang C."/>
            <person name="Xu J."/>
            <person name="Wu Z."/>
            <person name="Yu X."/>
        </authorList>
    </citation>
    <scope>NUCLEOTIDE SEQUENCE</scope>
    <source>
        <strain>Henan</strain>
    </source>
</reference>
<evidence type="ECO:0000313" key="3">
    <source>
        <dbReference type="Proteomes" id="UP000008909"/>
    </source>
</evidence>
<proteinExistence type="predicted"/>
<feature type="region of interest" description="Disordered" evidence="1">
    <location>
        <begin position="419"/>
        <end position="502"/>
    </location>
</feature>
<dbReference type="Proteomes" id="UP000008909">
    <property type="component" value="Unassembled WGS sequence"/>
</dbReference>
<feature type="compositionally biased region" description="Low complexity" evidence="1">
    <location>
        <begin position="433"/>
        <end position="445"/>
    </location>
</feature>
<feature type="region of interest" description="Disordered" evidence="1">
    <location>
        <begin position="278"/>
        <end position="307"/>
    </location>
</feature>
<accession>G7Y9M6</accession>
<dbReference type="AlphaFoldDB" id="G7Y9M6"/>
<feature type="compositionally biased region" description="Polar residues" evidence="1">
    <location>
        <begin position="523"/>
        <end position="538"/>
    </location>
</feature>
<evidence type="ECO:0000256" key="1">
    <source>
        <dbReference type="SAM" id="MobiDB-lite"/>
    </source>
</evidence>
<evidence type="ECO:0000313" key="2">
    <source>
        <dbReference type="EMBL" id="GAA49661.1"/>
    </source>
</evidence>